<protein>
    <submittedName>
        <fullName evidence="1">Uncharacterized protein</fullName>
    </submittedName>
</protein>
<organism evidence="1">
    <name type="scientific">Tanacetum cinerariifolium</name>
    <name type="common">Dalmatian daisy</name>
    <name type="synonym">Chrysanthemum cinerariifolium</name>
    <dbReference type="NCBI Taxonomy" id="118510"/>
    <lineage>
        <taxon>Eukaryota</taxon>
        <taxon>Viridiplantae</taxon>
        <taxon>Streptophyta</taxon>
        <taxon>Embryophyta</taxon>
        <taxon>Tracheophyta</taxon>
        <taxon>Spermatophyta</taxon>
        <taxon>Magnoliopsida</taxon>
        <taxon>eudicotyledons</taxon>
        <taxon>Gunneridae</taxon>
        <taxon>Pentapetalae</taxon>
        <taxon>asterids</taxon>
        <taxon>campanulids</taxon>
        <taxon>Asterales</taxon>
        <taxon>Asteraceae</taxon>
        <taxon>Asteroideae</taxon>
        <taxon>Anthemideae</taxon>
        <taxon>Anthemidinae</taxon>
        <taxon>Tanacetum</taxon>
    </lineage>
</organism>
<feature type="non-terminal residue" evidence="1">
    <location>
        <position position="1"/>
    </location>
</feature>
<name>A0A699QF35_TANCI</name>
<gene>
    <name evidence="1" type="ORF">Tci_836055</name>
</gene>
<evidence type="ECO:0000313" key="1">
    <source>
        <dbReference type="EMBL" id="GFC64085.1"/>
    </source>
</evidence>
<sequence>VRNVLRCHSFGKLLSSNMRKIPAAMTVAPKGN</sequence>
<dbReference type="EMBL" id="BKCJ011000857">
    <property type="protein sequence ID" value="GFC64085.1"/>
    <property type="molecule type" value="Genomic_DNA"/>
</dbReference>
<dbReference type="AlphaFoldDB" id="A0A699QF35"/>
<comment type="caution">
    <text evidence="1">The sequence shown here is derived from an EMBL/GenBank/DDBJ whole genome shotgun (WGS) entry which is preliminary data.</text>
</comment>
<reference evidence="1" key="1">
    <citation type="journal article" date="2019" name="Sci. Rep.">
        <title>Draft genome of Tanacetum cinerariifolium, the natural source of mosquito coil.</title>
        <authorList>
            <person name="Yamashiro T."/>
            <person name="Shiraishi A."/>
            <person name="Satake H."/>
            <person name="Nakayama K."/>
        </authorList>
    </citation>
    <scope>NUCLEOTIDE SEQUENCE</scope>
</reference>
<proteinExistence type="predicted"/>
<accession>A0A699QF35</accession>